<gene>
    <name evidence="2" type="ORF">MM415A00356_0043</name>
    <name evidence="1" type="ORF">MM415B00404_0012</name>
    <name evidence="3" type="ORF">TM448B01815_0016</name>
</gene>
<protein>
    <submittedName>
        <fullName evidence="2">Uncharacterized protein</fullName>
    </submittedName>
</protein>
<evidence type="ECO:0000313" key="2">
    <source>
        <dbReference type="EMBL" id="QJA82894.1"/>
    </source>
</evidence>
<evidence type="ECO:0000313" key="3">
    <source>
        <dbReference type="EMBL" id="QJI00075.1"/>
    </source>
</evidence>
<accession>A0A6M3KMT3</accession>
<name>A0A6M3KMT3_9ZZZZ</name>
<organism evidence="2">
    <name type="scientific">viral metagenome</name>
    <dbReference type="NCBI Taxonomy" id="1070528"/>
    <lineage>
        <taxon>unclassified sequences</taxon>
        <taxon>metagenomes</taxon>
        <taxon>organismal metagenomes</taxon>
    </lineage>
</organism>
<dbReference type="AlphaFoldDB" id="A0A6M3KMT3"/>
<evidence type="ECO:0000313" key="1">
    <source>
        <dbReference type="EMBL" id="QJA65310.1"/>
    </source>
</evidence>
<proteinExistence type="predicted"/>
<sequence length="92" mass="10647">MAVKDRAQIGLEDTWVRDAELEELLEDREVKKERLAEYREADKKARDKIAALEQPMPYRCGRFVINKTVLGPRAVEFETEGGERLSIKLAEK</sequence>
<reference evidence="2" key="1">
    <citation type="submission" date="2020-03" db="EMBL/GenBank/DDBJ databases">
        <title>The deep terrestrial virosphere.</title>
        <authorList>
            <person name="Holmfeldt K."/>
            <person name="Nilsson E."/>
            <person name="Simone D."/>
            <person name="Lopez-Fernandez M."/>
            <person name="Wu X."/>
            <person name="de Brujin I."/>
            <person name="Lundin D."/>
            <person name="Andersson A."/>
            <person name="Bertilsson S."/>
            <person name="Dopson M."/>
        </authorList>
    </citation>
    <scope>NUCLEOTIDE SEQUENCE</scope>
    <source>
        <strain evidence="2">MM415A00356</strain>
        <strain evidence="1">MM415B00404</strain>
        <strain evidence="3">TM448B01815</strain>
    </source>
</reference>
<dbReference type="EMBL" id="MT144826">
    <property type="protein sequence ID" value="QJI00075.1"/>
    <property type="molecule type" value="Genomic_DNA"/>
</dbReference>
<dbReference type="EMBL" id="MT141536">
    <property type="protein sequence ID" value="QJA65310.1"/>
    <property type="molecule type" value="Genomic_DNA"/>
</dbReference>
<dbReference type="EMBL" id="MT142498">
    <property type="protein sequence ID" value="QJA82894.1"/>
    <property type="molecule type" value="Genomic_DNA"/>
</dbReference>